<dbReference type="Proteomes" id="UP000214646">
    <property type="component" value="Unassembled WGS sequence"/>
</dbReference>
<protein>
    <submittedName>
        <fullName evidence="2">Uncharacterized protein</fullName>
    </submittedName>
</protein>
<gene>
    <name evidence="2" type="ORF">FRUB_00339</name>
</gene>
<evidence type="ECO:0000256" key="1">
    <source>
        <dbReference type="SAM" id="MobiDB-lite"/>
    </source>
</evidence>
<name>A0A225DYM2_9BACT</name>
<reference evidence="3" key="1">
    <citation type="submission" date="2017-06" db="EMBL/GenBank/DDBJ databases">
        <title>Genome analysis of Fimbriiglobus ruber SP5, the first member of the order Planctomycetales with confirmed chitinolytic capability.</title>
        <authorList>
            <person name="Ravin N.V."/>
            <person name="Rakitin A.L."/>
            <person name="Ivanova A.A."/>
            <person name="Beletsky A.V."/>
            <person name="Kulichevskaya I.S."/>
            <person name="Mardanov A.V."/>
            <person name="Dedysh S.N."/>
        </authorList>
    </citation>
    <scope>NUCLEOTIDE SEQUENCE [LARGE SCALE GENOMIC DNA]</scope>
    <source>
        <strain evidence="3">SP5</strain>
    </source>
</reference>
<feature type="compositionally biased region" description="Basic and acidic residues" evidence="1">
    <location>
        <begin position="10"/>
        <end position="23"/>
    </location>
</feature>
<accession>A0A225DYM2</accession>
<dbReference type="AlphaFoldDB" id="A0A225DYM2"/>
<feature type="region of interest" description="Disordered" evidence="1">
    <location>
        <begin position="1"/>
        <end position="39"/>
    </location>
</feature>
<evidence type="ECO:0000313" key="2">
    <source>
        <dbReference type="EMBL" id="OWK46640.1"/>
    </source>
</evidence>
<comment type="caution">
    <text evidence="2">The sequence shown here is derived from an EMBL/GenBank/DDBJ whole genome shotgun (WGS) entry which is preliminary data.</text>
</comment>
<evidence type="ECO:0000313" key="3">
    <source>
        <dbReference type="Proteomes" id="UP000214646"/>
    </source>
</evidence>
<sequence>MILACGGIKKKPEPVQQEKDSKPTTDAPVAAKPAPTPEAVWSAPDKWVQQGDVSVHIEWSYIGKVQLEEIVPMDGAGSKDEHFAVKLSLTNINPTKKVEYHSWGGAEIPTDGDFAALKESVAMHKNAATLKDNFGNNYKRVNFGLVTKPVGAVSGNESIYPNKTITDVLVFEKPLDTVTNLDLELPAKHYGNEGVVRFRIPITTLSRAAQ</sequence>
<proteinExistence type="predicted"/>
<organism evidence="2 3">
    <name type="scientific">Fimbriiglobus ruber</name>
    <dbReference type="NCBI Taxonomy" id="1908690"/>
    <lineage>
        <taxon>Bacteria</taxon>
        <taxon>Pseudomonadati</taxon>
        <taxon>Planctomycetota</taxon>
        <taxon>Planctomycetia</taxon>
        <taxon>Gemmatales</taxon>
        <taxon>Gemmataceae</taxon>
        <taxon>Fimbriiglobus</taxon>
    </lineage>
</organism>
<dbReference type="EMBL" id="NIDE01000001">
    <property type="protein sequence ID" value="OWK46640.1"/>
    <property type="molecule type" value="Genomic_DNA"/>
</dbReference>
<keyword evidence="3" id="KW-1185">Reference proteome</keyword>